<gene>
    <name evidence="2" type="ORF">BE221DRAFT_23888</name>
</gene>
<feature type="region of interest" description="Disordered" evidence="1">
    <location>
        <begin position="1"/>
        <end position="21"/>
    </location>
</feature>
<sequence length="260" mass="29365">MGADVRPTTRRRARRPPPRRDPGFTCARCGIVGKRATMDAFARRDACDAARDGNLAELEHLCNHHGAPFAGAATIEAAKRGRVDVIAWAFTERGPVNGFDIALGVAERENQRGAVEVLKFIKMNKYERRRAMSKADYYARRGGADEKALFAALDAIWFKLYKTHAFDRDDARAEMHVIEDFEDEDEDEEPTRAQCLARKILHVIDAEKAALSSATYVALCDALREVHELRVRKEPKSLFDGVLFGPERLSFEDSLYDEHR</sequence>
<dbReference type="EMBL" id="KZ155830">
    <property type="protein sequence ID" value="OUS43654.1"/>
    <property type="molecule type" value="Genomic_DNA"/>
</dbReference>
<reference evidence="2" key="1">
    <citation type="submission" date="2017-04" db="EMBL/GenBank/DDBJ databases">
        <title>Population genomics of picophytoplankton unveils novel chromosome hypervariability.</title>
        <authorList>
            <consortium name="DOE Joint Genome Institute"/>
            <person name="Blanc-Mathieu R."/>
            <person name="Krasovec M."/>
            <person name="Hebrard M."/>
            <person name="Yau S."/>
            <person name="Desgranges E."/>
            <person name="Martin J."/>
            <person name="Schackwitz W."/>
            <person name="Kuo A."/>
            <person name="Salin G."/>
            <person name="Donnadieu C."/>
            <person name="Desdevises Y."/>
            <person name="Sanchez-Ferandin S."/>
            <person name="Moreau H."/>
            <person name="Rivals E."/>
            <person name="Grigoriev I.V."/>
            <person name="Grimsley N."/>
            <person name="Eyre-Walker A."/>
            <person name="Piganeau G."/>
        </authorList>
    </citation>
    <scope>NUCLEOTIDE SEQUENCE [LARGE SCALE GENOMIC DNA]</scope>
    <source>
        <strain evidence="2">RCC 1115</strain>
    </source>
</reference>
<evidence type="ECO:0000256" key="1">
    <source>
        <dbReference type="SAM" id="MobiDB-lite"/>
    </source>
</evidence>
<organism evidence="2">
    <name type="scientific">Ostreococcus tauri</name>
    <name type="common">Marine green alga</name>
    <dbReference type="NCBI Taxonomy" id="70448"/>
    <lineage>
        <taxon>Eukaryota</taxon>
        <taxon>Viridiplantae</taxon>
        <taxon>Chlorophyta</taxon>
        <taxon>Mamiellophyceae</taxon>
        <taxon>Mamiellales</taxon>
        <taxon>Bathycoccaceae</taxon>
        <taxon>Ostreococcus</taxon>
    </lineage>
</organism>
<proteinExistence type="predicted"/>
<name>A0A1Y5I605_OSTTA</name>
<dbReference type="AlphaFoldDB" id="A0A1Y5I605"/>
<protein>
    <submittedName>
        <fullName evidence="2">Uncharacterized protein</fullName>
    </submittedName>
</protein>
<dbReference type="Proteomes" id="UP000195557">
    <property type="component" value="Unassembled WGS sequence"/>
</dbReference>
<feature type="compositionally biased region" description="Basic residues" evidence="1">
    <location>
        <begin position="8"/>
        <end position="17"/>
    </location>
</feature>
<accession>A0A1Y5I605</accession>
<evidence type="ECO:0000313" key="2">
    <source>
        <dbReference type="EMBL" id="OUS43654.1"/>
    </source>
</evidence>